<keyword evidence="1" id="KW-0812">Transmembrane</keyword>
<dbReference type="AlphaFoldDB" id="A0A0N4ZX57"/>
<feature type="transmembrane region" description="Helical" evidence="1">
    <location>
        <begin position="112"/>
        <end position="139"/>
    </location>
</feature>
<organism evidence="2 3">
    <name type="scientific">Parastrongyloides trichosuri</name>
    <name type="common">Possum-specific nematode worm</name>
    <dbReference type="NCBI Taxonomy" id="131310"/>
    <lineage>
        <taxon>Eukaryota</taxon>
        <taxon>Metazoa</taxon>
        <taxon>Ecdysozoa</taxon>
        <taxon>Nematoda</taxon>
        <taxon>Chromadorea</taxon>
        <taxon>Rhabditida</taxon>
        <taxon>Tylenchina</taxon>
        <taxon>Panagrolaimomorpha</taxon>
        <taxon>Strongyloidoidea</taxon>
        <taxon>Strongyloididae</taxon>
        <taxon>Parastrongyloides</taxon>
    </lineage>
</organism>
<evidence type="ECO:0000313" key="2">
    <source>
        <dbReference type="Proteomes" id="UP000038045"/>
    </source>
</evidence>
<protein>
    <submittedName>
        <fullName evidence="3">DUF443 family protein</fullName>
    </submittedName>
</protein>
<keyword evidence="2" id="KW-1185">Reference proteome</keyword>
<dbReference type="Proteomes" id="UP000038045">
    <property type="component" value="Unplaced"/>
</dbReference>
<feature type="transmembrane region" description="Helical" evidence="1">
    <location>
        <begin position="61"/>
        <end position="82"/>
    </location>
</feature>
<evidence type="ECO:0000313" key="3">
    <source>
        <dbReference type="WBParaSite" id="PTRK_0001327100.1"/>
    </source>
</evidence>
<reference evidence="3" key="1">
    <citation type="submission" date="2017-02" db="UniProtKB">
        <authorList>
            <consortium name="WormBaseParasite"/>
        </authorList>
    </citation>
    <scope>IDENTIFICATION</scope>
</reference>
<name>A0A0N4ZX57_PARTI</name>
<sequence length="228" mass="26732">MMEENCFVLKGEYTRKDGKEVLVNVNKDWLILIETDSGTKFVYTKPKEKYKDNSFFLKMRMLFFFFGIISSNIFFLFGLGYLSECNLELIRIGFYKKEDFVFHGYQIITPDFLFITFYNLSIFISNINLLALFFLFLAVQISKSQIKIEKLHCLCNWIIAIHTKFLSMLPYILSIIAYAICLSMIGYLLAFASQTWILLQLSILYITATAIAFKIKIYLMKKIDNILI</sequence>
<keyword evidence="1" id="KW-0472">Membrane</keyword>
<feature type="transmembrane region" description="Helical" evidence="1">
    <location>
        <begin position="168"/>
        <end position="190"/>
    </location>
</feature>
<proteinExistence type="predicted"/>
<evidence type="ECO:0000256" key="1">
    <source>
        <dbReference type="SAM" id="Phobius"/>
    </source>
</evidence>
<accession>A0A0N4ZX57</accession>
<feature type="transmembrane region" description="Helical" evidence="1">
    <location>
        <begin position="196"/>
        <end position="213"/>
    </location>
</feature>
<dbReference type="WBParaSite" id="PTRK_0001327100.1">
    <property type="protein sequence ID" value="PTRK_0001327100.1"/>
    <property type="gene ID" value="PTRK_0001327100"/>
</dbReference>
<keyword evidence="1" id="KW-1133">Transmembrane helix</keyword>